<keyword evidence="1" id="KW-0812">Transmembrane</keyword>
<feature type="transmembrane region" description="Helical" evidence="1">
    <location>
        <begin position="7"/>
        <end position="24"/>
    </location>
</feature>
<evidence type="ECO:0000313" key="3">
    <source>
        <dbReference type="EMBL" id="ANW98341.1"/>
    </source>
</evidence>
<protein>
    <recommendedName>
        <fullName evidence="2">DUF4340 domain-containing protein</fullName>
    </recommendedName>
</protein>
<evidence type="ECO:0000256" key="1">
    <source>
        <dbReference type="SAM" id="Phobius"/>
    </source>
</evidence>
<evidence type="ECO:0000313" key="4">
    <source>
        <dbReference type="Proteomes" id="UP000092971"/>
    </source>
</evidence>
<gene>
    <name evidence="3" type="ORF">CSTERTH_04450</name>
</gene>
<dbReference type="OrthoDB" id="9768524at2"/>
<dbReference type="EMBL" id="CP014672">
    <property type="protein sequence ID" value="ANW98341.1"/>
    <property type="molecule type" value="Genomic_DNA"/>
</dbReference>
<proteinExistence type="predicted"/>
<evidence type="ECO:0000259" key="2">
    <source>
        <dbReference type="Pfam" id="PF14238"/>
    </source>
</evidence>
<dbReference type="InterPro" id="IPR025641">
    <property type="entry name" value="DUF4340"/>
</dbReference>
<dbReference type="Pfam" id="PF14238">
    <property type="entry name" value="DUF4340"/>
    <property type="match status" value="1"/>
</dbReference>
<reference evidence="3 4" key="1">
    <citation type="submission" date="2016-02" db="EMBL/GenBank/DDBJ databases">
        <title>Comparison of Clostridium stercorarium subspecies using comparative genomics and transcriptomics.</title>
        <authorList>
            <person name="Schellenberg J."/>
            <person name="Thallinger G."/>
            <person name="Levin D.B."/>
            <person name="Zhang X."/>
            <person name="Alvare G."/>
            <person name="Fristensky B."/>
            <person name="Sparling R."/>
        </authorList>
    </citation>
    <scope>NUCLEOTIDE SEQUENCE [LARGE SCALE GENOMIC DNA]</scope>
    <source>
        <strain evidence="3 4">DSM 2910</strain>
    </source>
</reference>
<dbReference type="Proteomes" id="UP000092971">
    <property type="component" value="Chromosome"/>
</dbReference>
<feature type="domain" description="DUF4340" evidence="2">
    <location>
        <begin position="94"/>
        <end position="280"/>
    </location>
</feature>
<dbReference type="AlphaFoldDB" id="A0A1B1YC48"/>
<keyword evidence="1" id="KW-1133">Transmembrane helix</keyword>
<accession>A0A1B1YC48</accession>
<sequence>MSNFKKLIIPAIVLVLLVGVYLVVSNLPENKDEEDSSSQDKIEIFNFEKNDLAEIIMENKGEVMHFKYTTIQVEQETTKDDGTTEKKTVDRNVWVAVEPEGMNVRSSAVDSIAWNANTLKAYKIIEENPSDLSVYGLDDPVKLTFVMNDGTKYVLYVGNETPTGGAYYAKKGDEPTVYTIGDYEAEKFIQTKFDLMETDIYDKDYETTDFTALKFTRNGSLLFDAKAGEDGTKWLLSYPIEAEARYENIYKILEALAGVSVSKYVDENVDDLGKYGLASPSYIFEYTVDGKEYKLSLGKLNPDGNAYYAVLNDGNLVFTISSSAFTFLDKPVEELVSSFVHLQNINEVSEMRITMDGRVDVSRINVDTEDDDKSTYEFNGTLLTGEDDEDYIRTFKKYYQGAIGITMDKLNLDVQPVLENPEVTIEYTLKSGEKIKVDLVPDSEGVYYYAFKNDKYTGMMVRRRQLEDENKNGLRVMYPKLVEALKEREEALKAKESKSQ</sequence>
<dbReference type="RefSeq" id="WP_015358628.1">
    <property type="nucleotide sequence ID" value="NZ_CP014672.1"/>
</dbReference>
<keyword evidence="1" id="KW-0472">Membrane</keyword>
<organism evidence="3 4">
    <name type="scientific">Thermoclostridium stercorarium subsp. thermolacticum DSM 2910</name>
    <dbReference type="NCBI Taxonomy" id="1121336"/>
    <lineage>
        <taxon>Bacteria</taxon>
        <taxon>Bacillati</taxon>
        <taxon>Bacillota</taxon>
        <taxon>Clostridia</taxon>
        <taxon>Eubacteriales</taxon>
        <taxon>Oscillospiraceae</taxon>
        <taxon>Thermoclostridium</taxon>
    </lineage>
</organism>
<name>A0A1B1YC48_THEST</name>